<feature type="region of interest" description="Disordered" evidence="1">
    <location>
        <begin position="242"/>
        <end position="278"/>
    </location>
</feature>
<reference evidence="2 3" key="1">
    <citation type="submission" date="2021-04" db="EMBL/GenBank/DDBJ databases">
        <authorList>
            <person name="Bliznina A."/>
        </authorList>
    </citation>
    <scope>NUCLEOTIDE SEQUENCE [LARGE SCALE GENOMIC DNA]</scope>
</reference>
<protein>
    <submittedName>
        <fullName evidence="2">Oidioi.mRNA.OKI2018_I69.XSR.g15922.t1.cds</fullName>
    </submittedName>
</protein>
<feature type="region of interest" description="Disordered" evidence="1">
    <location>
        <begin position="94"/>
        <end position="117"/>
    </location>
</feature>
<dbReference type="Proteomes" id="UP001158576">
    <property type="component" value="Chromosome XSR"/>
</dbReference>
<accession>A0ABN7SED8</accession>
<evidence type="ECO:0000256" key="1">
    <source>
        <dbReference type="SAM" id="MobiDB-lite"/>
    </source>
</evidence>
<evidence type="ECO:0000313" key="2">
    <source>
        <dbReference type="EMBL" id="CAG5098727.1"/>
    </source>
</evidence>
<sequence>MKLSTFLALGAIGVNPKRTEAELHRFARSNKQCIRKDWEYPERGGRLTKIVDNLTKVCKFYIDKPAYQCRCLKKQKKMYWTFIKARRVCSDRQKKHNKRKNRDRRDAEENEDNILDEDDGVVDQVARDLIDTELSQVDGPVSVDMLEELYLENCDGMDVYSVDEATAEECNDLTDLIEDMKDAAISRGGDLDEEIKERAEIILRINKMHNAMSNWVRSYVSKGPWCKDKRGNYIDRIQENMRRMQKRRRSYPTNPQKLKRKRKEEREAKLAAAAAEGN</sequence>
<feature type="compositionally biased region" description="Acidic residues" evidence="1">
    <location>
        <begin position="108"/>
        <end position="117"/>
    </location>
</feature>
<dbReference type="EMBL" id="OU015569">
    <property type="protein sequence ID" value="CAG5098727.1"/>
    <property type="molecule type" value="Genomic_DNA"/>
</dbReference>
<evidence type="ECO:0000313" key="3">
    <source>
        <dbReference type="Proteomes" id="UP001158576"/>
    </source>
</evidence>
<keyword evidence="3" id="KW-1185">Reference proteome</keyword>
<gene>
    <name evidence="2" type="ORF">OKIOD_LOCUS7480</name>
</gene>
<name>A0ABN7SED8_OIKDI</name>
<proteinExistence type="predicted"/>
<organism evidence="2 3">
    <name type="scientific">Oikopleura dioica</name>
    <name type="common">Tunicate</name>
    <dbReference type="NCBI Taxonomy" id="34765"/>
    <lineage>
        <taxon>Eukaryota</taxon>
        <taxon>Metazoa</taxon>
        <taxon>Chordata</taxon>
        <taxon>Tunicata</taxon>
        <taxon>Appendicularia</taxon>
        <taxon>Copelata</taxon>
        <taxon>Oikopleuridae</taxon>
        <taxon>Oikopleura</taxon>
    </lineage>
</organism>